<evidence type="ECO:0000256" key="2">
    <source>
        <dbReference type="SAM" id="SignalP"/>
    </source>
</evidence>
<feature type="transmembrane region" description="Helical" evidence="1">
    <location>
        <begin position="308"/>
        <end position="328"/>
    </location>
</feature>
<feature type="chain" id="PRO_5006622559" evidence="2">
    <location>
        <begin position="18"/>
        <end position="449"/>
    </location>
</feature>
<name>A0A0S4JMQ6_BODSA</name>
<protein>
    <submittedName>
        <fullName evidence="3">Membrane-associated protein, putative</fullName>
    </submittedName>
</protein>
<evidence type="ECO:0000256" key="1">
    <source>
        <dbReference type="SAM" id="Phobius"/>
    </source>
</evidence>
<dbReference type="EMBL" id="CYKH01001936">
    <property type="protein sequence ID" value="CUG91507.1"/>
    <property type="molecule type" value="Genomic_DNA"/>
</dbReference>
<sequence>MLASLLLSKCMCTSSSGALSSANDDDVFSIVVSSLTLSPFTALGPAAMAFGNGALIVLIFVGHVSIVVVVTRRNSSEVDKSSQMTNGSEPKRNRWKSTKNSVGAYIVQRWVALCTSPQAIALRFPNLSVGGAMFLVPGLVRGFVVVFGDMNSTPLETIGAILSTVVLFFYTSVILEWLIYRNLILVGLQEIDSNCFATSAPLHFEPYESRHPFAPPVPKWLASVAFSRDGRWMPADKRNSFGKLVSPLKPSFAHWWLAIPLLNIFTTLLSSLPTTSTVGCDALQGIITTASAAMSVALVAVRPHRALIVSIVAAASLIVVAVTSALGLACRHGLVSLDELLSVCSVLSYVALVGKVYVALLPNLESYILQLSANVASVVPSSPKTFRKRHNGKTASPVIARDASFASNLNSSGRKQRHHKTTRQQQCTVLNQLVEAICVKRRSYAIEDI</sequence>
<feature type="transmembrane region" description="Helical" evidence="1">
    <location>
        <begin position="252"/>
        <end position="270"/>
    </location>
</feature>
<keyword evidence="1" id="KW-0812">Transmembrane</keyword>
<keyword evidence="1" id="KW-0472">Membrane</keyword>
<feature type="transmembrane region" description="Helical" evidence="1">
    <location>
        <begin position="46"/>
        <end position="70"/>
    </location>
</feature>
<feature type="signal peptide" evidence="2">
    <location>
        <begin position="1"/>
        <end position="17"/>
    </location>
</feature>
<feature type="transmembrane region" description="Helical" evidence="1">
    <location>
        <begin position="282"/>
        <end position="301"/>
    </location>
</feature>
<evidence type="ECO:0000313" key="3">
    <source>
        <dbReference type="EMBL" id="CUG91507.1"/>
    </source>
</evidence>
<keyword evidence="1" id="KW-1133">Transmembrane helix</keyword>
<dbReference type="Proteomes" id="UP000051952">
    <property type="component" value="Unassembled WGS sequence"/>
</dbReference>
<dbReference type="AlphaFoldDB" id="A0A0S4JMQ6"/>
<feature type="transmembrane region" description="Helical" evidence="1">
    <location>
        <begin position="127"/>
        <end position="148"/>
    </location>
</feature>
<proteinExistence type="predicted"/>
<evidence type="ECO:0000313" key="4">
    <source>
        <dbReference type="Proteomes" id="UP000051952"/>
    </source>
</evidence>
<feature type="transmembrane region" description="Helical" evidence="1">
    <location>
        <begin position="160"/>
        <end position="180"/>
    </location>
</feature>
<organism evidence="3 4">
    <name type="scientific">Bodo saltans</name>
    <name type="common">Flagellated protozoan</name>
    <dbReference type="NCBI Taxonomy" id="75058"/>
    <lineage>
        <taxon>Eukaryota</taxon>
        <taxon>Discoba</taxon>
        <taxon>Euglenozoa</taxon>
        <taxon>Kinetoplastea</taxon>
        <taxon>Metakinetoplastina</taxon>
        <taxon>Eubodonida</taxon>
        <taxon>Bodonidae</taxon>
        <taxon>Bodo</taxon>
    </lineage>
</organism>
<feature type="transmembrane region" description="Helical" evidence="1">
    <location>
        <begin position="340"/>
        <end position="360"/>
    </location>
</feature>
<accession>A0A0S4JMQ6</accession>
<keyword evidence="4" id="KW-1185">Reference proteome</keyword>
<reference evidence="4" key="1">
    <citation type="submission" date="2015-09" db="EMBL/GenBank/DDBJ databases">
        <authorList>
            <consortium name="Pathogen Informatics"/>
        </authorList>
    </citation>
    <scope>NUCLEOTIDE SEQUENCE [LARGE SCALE GENOMIC DNA]</scope>
    <source>
        <strain evidence="4">Lake Konstanz</strain>
    </source>
</reference>
<gene>
    <name evidence="3" type="ORF">BSAL_00195</name>
</gene>
<dbReference type="VEuPathDB" id="TriTrypDB:BSAL_00195"/>
<keyword evidence="2" id="KW-0732">Signal</keyword>